<evidence type="ECO:0000313" key="3">
    <source>
        <dbReference type="Proteomes" id="UP001222325"/>
    </source>
</evidence>
<accession>A0AAD6UH17</accession>
<feature type="region of interest" description="Disordered" evidence="1">
    <location>
        <begin position="94"/>
        <end position="116"/>
    </location>
</feature>
<dbReference type="EMBL" id="JARJCN010000003">
    <property type="protein sequence ID" value="KAJ7102263.1"/>
    <property type="molecule type" value="Genomic_DNA"/>
</dbReference>
<proteinExistence type="predicted"/>
<feature type="compositionally biased region" description="Low complexity" evidence="1">
    <location>
        <begin position="195"/>
        <end position="209"/>
    </location>
</feature>
<reference evidence="2" key="1">
    <citation type="submission" date="2023-03" db="EMBL/GenBank/DDBJ databases">
        <title>Massive genome expansion in bonnet fungi (Mycena s.s.) driven by repeated elements and novel gene families across ecological guilds.</title>
        <authorList>
            <consortium name="Lawrence Berkeley National Laboratory"/>
            <person name="Harder C.B."/>
            <person name="Miyauchi S."/>
            <person name="Viragh M."/>
            <person name="Kuo A."/>
            <person name="Thoen E."/>
            <person name="Andreopoulos B."/>
            <person name="Lu D."/>
            <person name="Skrede I."/>
            <person name="Drula E."/>
            <person name="Henrissat B."/>
            <person name="Morin E."/>
            <person name="Kohler A."/>
            <person name="Barry K."/>
            <person name="LaButti K."/>
            <person name="Morin E."/>
            <person name="Salamov A."/>
            <person name="Lipzen A."/>
            <person name="Mereny Z."/>
            <person name="Hegedus B."/>
            <person name="Baldrian P."/>
            <person name="Stursova M."/>
            <person name="Weitz H."/>
            <person name="Taylor A."/>
            <person name="Grigoriev I.V."/>
            <person name="Nagy L.G."/>
            <person name="Martin F."/>
            <person name="Kauserud H."/>
        </authorList>
    </citation>
    <scope>NUCLEOTIDE SEQUENCE</scope>
    <source>
        <strain evidence="2">CBHHK173m</strain>
    </source>
</reference>
<name>A0AAD6UH17_9AGAR</name>
<sequence length="244" mass="26532">MHRVSAQHYTDPSSSRYRHSCDPDPPLGHVVSSASSVLAQPPPPSLRDILGAYKANGDGDRDMLLAMLNAKSAEDQRLASIAALHRTMLEVYQPPPAPPHLNGSHHHYPTPKFTQSPPLREAKLATRHVYHHIPRSPPYARDSLPPLRAASPKTDHRRKRARSSHSRSPPPPSHSSSHRRESLNDPHSELPPSPYSSSGSDSAGYSPRSRGSMTIGSLLSSGPPREGSGEPPLSVSDRRQGSQS</sequence>
<protein>
    <submittedName>
        <fullName evidence="2">Uncharacterized protein</fullName>
    </submittedName>
</protein>
<feature type="compositionally biased region" description="Basic and acidic residues" evidence="1">
    <location>
        <begin position="178"/>
        <end position="188"/>
    </location>
</feature>
<comment type="caution">
    <text evidence="2">The sequence shown here is derived from an EMBL/GenBank/DDBJ whole genome shotgun (WGS) entry which is preliminary data.</text>
</comment>
<feature type="compositionally biased region" description="Low complexity" evidence="1">
    <location>
        <begin position="216"/>
        <end position="234"/>
    </location>
</feature>
<feature type="region of interest" description="Disordered" evidence="1">
    <location>
        <begin position="133"/>
        <end position="244"/>
    </location>
</feature>
<evidence type="ECO:0000256" key="1">
    <source>
        <dbReference type="SAM" id="MobiDB-lite"/>
    </source>
</evidence>
<feature type="compositionally biased region" description="Basic residues" evidence="1">
    <location>
        <begin position="155"/>
        <end position="165"/>
    </location>
</feature>
<feature type="region of interest" description="Disordered" evidence="1">
    <location>
        <begin position="1"/>
        <end position="44"/>
    </location>
</feature>
<evidence type="ECO:0000313" key="2">
    <source>
        <dbReference type="EMBL" id="KAJ7102263.1"/>
    </source>
</evidence>
<gene>
    <name evidence="2" type="ORF">B0H15DRAFT_795789</name>
</gene>
<dbReference type="Proteomes" id="UP001222325">
    <property type="component" value="Unassembled WGS sequence"/>
</dbReference>
<dbReference type="AlphaFoldDB" id="A0AAD6UH17"/>
<organism evidence="2 3">
    <name type="scientific">Mycena belliarum</name>
    <dbReference type="NCBI Taxonomy" id="1033014"/>
    <lineage>
        <taxon>Eukaryota</taxon>
        <taxon>Fungi</taxon>
        <taxon>Dikarya</taxon>
        <taxon>Basidiomycota</taxon>
        <taxon>Agaricomycotina</taxon>
        <taxon>Agaricomycetes</taxon>
        <taxon>Agaricomycetidae</taxon>
        <taxon>Agaricales</taxon>
        <taxon>Marasmiineae</taxon>
        <taxon>Mycenaceae</taxon>
        <taxon>Mycena</taxon>
    </lineage>
</organism>
<keyword evidence="3" id="KW-1185">Reference proteome</keyword>